<dbReference type="Pfam" id="PF00474">
    <property type="entry name" value="SSF"/>
    <property type="match status" value="1"/>
</dbReference>
<keyword evidence="10" id="KW-1185">Reference proteome</keyword>
<evidence type="ECO:0000256" key="7">
    <source>
        <dbReference type="RuleBase" id="RU362091"/>
    </source>
</evidence>
<evidence type="ECO:0000256" key="6">
    <source>
        <dbReference type="ARBA" id="ARBA00023136"/>
    </source>
</evidence>
<feature type="transmembrane region" description="Helical" evidence="8">
    <location>
        <begin position="202"/>
        <end position="226"/>
    </location>
</feature>
<evidence type="ECO:0000256" key="5">
    <source>
        <dbReference type="ARBA" id="ARBA00022989"/>
    </source>
</evidence>
<feature type="transmembrane region" description="Helical" evidence="8">
    <location>
        <begin position="60"/>
        <end position="81"/>
    </location>
</feature>
<proteinExistence type="inferred from homology"/>
<evidence type="ECO:0008006" key="11">
    <source>
        <dbReference type="Google" id="ProtNLM"/>
    </source>
</evidence>
<dbReference type="Gene3D" id="1.20.1730.10">
    <property type="entry name" value="Sodium/glucose cotransporter"/>
    <property type="match status" value="1"/>
</dbReference>
<comment type="subcellular location">
    <subcellularLocation>
        <location evidence="1">Membrane</location>
        <topology evidence="1">Multi-pass membrane protein</topology>
    </subcellularLocation>
</comment>
<keyword evidence="3" id="KW-0813">Transport</keyword>
<dbReference type="InterPro" id="IPR050277">
    <property type="entry name" value="Sodium:Solute_Symporter"/>
</dbReference>
<keyword evidence="5 8" id="KW-1133">Transmembrane helix</keyword>
<dbReference type="GO" id="GO:0005886">
    <property type="term" value="C:plasma membrane"/>
    <property type="evidence" value="ECO:0007669"/>
    <property type="project" value="TreeGrafter"/>
</dbReference>
<evidence type="ECO:0000256" key="8">
    <source>
        <dbReference type="SAM" id="Phobius"/>
    </source>
</evidence>
<dbReference type="EMBL" id="CAIX01001767">
    <property type="protein sequence ID" value="CCI11730.1"/>
    <property type="molecule type" value="Genomic_DNA"/>
</dbReference>
<dbReference type="PROSITE" id="PS50283">
    <property type="entry name" value="NA_SOLUT_SYMP_3"/>
    <property type="match status" value="1"/>
</dbReference>
<dbReference type="PANTHER" id="PTHR48086">
    <property type="entry name" value="SODIUM/PROLINE SYMPORTER-RELATED"/>
    <property type="match status" value="1"/>
</dbReference>
<name>A0A024FX77_9STRA</name>
<dbReference type="GO" id="GO:0015606">
    <property type="term" value="F:spermidine transmembrane transporter activity"/>
    <property type="evidence" value="ECO:0007669"/>
    <property type="project" value="TreeGrafter"/>
</dbReference>
<feature type="transmembrane region" description="Helical" evidence="8">
    <location>
        <begin position="12"/>
        <end position="39"/>
    </location>
</feature>
<keyword evidence="6 8" id="KW-0472">Membrane</keyword>
<feature type="transmembrane region" description="Helical" evidence="8">
    <location>
        <begin position="306"/>
        <end position="328"/>
    </location>
</feature>
<dbReference type="InterPro" id="IPR038377">
    <property type="entry name" value="Na/Glc_symporter_sf"/>
</dbReference>
<comment type="caution">
    <text evidence="9">The sequence shown here is derived from an EMBL/GenBank/DDBJ whole genome shotgun (WGS) entry which is preliminary data.</text>
</comment>
<dbReference type="InParanoid" id="A0A024FX77"/>
<comment type="similarity">
    <text evidence="2 7">Belongs to the sodium:solute symporter (SSF) (TC 2.A.21) family.</text>
</comment>
<feature type="transmembrane region" description="Helical" evidence="8">
    <location>
        <begin position="101"/>
        <end position="121"/>
    </location>
</feature>
<evidence type="ECO:0000256" key="4">
    <source>
        <dbReference type="ARBA" id="ARBA00022692"/>
    </source>
</evidence>
<reference evidence="9 10" key="1">
    <citation type="submission" date="2012-05" db="EMBL/GenBank/DDBJ databases">
        <title>Recombination and specialization in a pathogen metapopulation.</title>
        <authorList>
            <person name="Gardiner A."/>
            <person name="Kemen E."/>
            <person name="Schultz-Larsen T."/>
            <person name="MacLean D."/>
            <person name="Van Oosterhout C."/>
            <person name="Jones J.D.G."/>
        </authorList>
    </citation>
    <scope>NUCLEOTIDE SEQUENCE [LARGE SCALE GENOMIC DNA]</scope>
    <source>
        <strain evidence="9 10">Ac Nc2</strain>
    </source>
</reference>
<protein>
    <recommendedName>
        <fullName evidence="11">Amino acid transporter transmembrane domain-containing protein</fullName>
    </recommendedName>
</protein>
<keyword evidence="4 8" id="KW-0812">Transmembrane</keyword>
<evidence type="ECO:0000313" key="9">
    <source>
        <dbReference type="EMBL" id="CCI11730.1"/>
    </source>
</evidence>
<dbReference type="Proteomes" id="UP000053237">
    <property type="component" value="Unassembled WGS sequence"/>
</dbReference>
<feature type="transmembrane region" description="Helical" evidence="8">
    <location>
        <begin position="335"/>
        <end position="354"/>
    </location>
</feature>
<evidence type="ECO:0000256" key="3">
    <source>
        <dbReference type="ARBA" id="ARBA00022448"/>
    </source>
</evidence>
<gene>
    <name evidence="9" type="ORF">BN9_133740</name>
</gene>
<feature type="transmembrane region" description="Helical" evidence="8">
    <location>
        <begin position="374"/>
        <end position="397"/>
    </location>
</feature>
<accession>A0A024FX77</accession>
<dbReference type="STRING" id="65357.A0A024FX77"/>
<organism evidence="9 10">
    <name type="scientific">Albugo candida</name>
    <dbReference type="NCBI Taxonomy" id="65357"/>
    <lineage>
        <taxon>Eukaryota</taxon>
        <taxon>Sar</taxon>
        <taxon>Stramenopiles</taxon>
        <taxon>Oomycota</taxon>
        <taxon>Peronosporomycetes</taxon>
        <taxon>Albuginales</taxon>
        <taxon>Albuginaceae</taxon>
        <taxon>Albugo</taxon>
    </lineage>
</organism>
<dbReference type="InterPro" id="IPR001734">
    <property type="entry name" value="Na/solute_symporter"/>
</dbReference>
<sequence>MGSWTLFSFPEIGVLAGAWGIIGYTLSSCLAMLILAFMGPRTRRLLCDGVTLSECILHRYGHIMQTYLAIISFLYQFLSLASEFTCVGQLTSILSPDAKPIVVILTVAIITNLYTLVGGMLASLATDVWQGVGVLSLVLLVCIVMVSSTSTPANVFSVAVFDISGFETLVTLCIAVTSSSLFFSGFWQRVYAAADDATLRKACLYACGFSIPFTIALAVAGMVSSLKYPGEMYFFSILLNMGTVWQVFVMIVIVSLASSASDSLQMGITAELVSKFPTLSLFHARVICVVLNIPAIIIALQNYSVLTLFLIADLLCTASIGPMLLALWDRSHPHAALFGCVTGLMAIFVYGCIVRESIFGGLEWFTLPDGLYSFHSMITFILALIIPPAITIALSLLMSDSSD</sequence>
<evidence type="ECO:0000313" key="10">
    <source>
        <dbReference type="Proteomes" id="UP000053237"/>
    </source>
</evidence>
<evidence type="ECO:0000256" key="1">
    <source>
        <dbReference type="ARBA" id="ARBA00004141"/>
    </source>
</evidence>
<dbReference type="OrthoDB" id="6132759at2759"/>
<feature type="transmembrane region" description="Helical" evidence="8">
    <location>
        <begin position="278"/>
        <end position="300"/>
    </location>
</feature>
<feature type="transmembrane region" description="Helical" evidence="8">
    <location>
        <begin position="232"/>
        <end position="257"/>
    </location>
</feature>
<dbReference type="AlphaFoldDB" id="A0A024FX77"/>
<dbReference type="PANTHER" id="PTHR48086:SF10">
    <property type="entry name" value="AGR155CP"/>
    <property type="match status" value="1"/>
</dbReference>
<feature type="transmembrane region" description="Helical" evidence="8">
    <location>
        <begin position="128"/>
        <end position="149"/>
    </location>
</feature>
<feature type="transmembrane region" description="Helical" evidence="8">
    <location>
        <begin position="169"/>
        <end position="190"/>
    </location>
</feature>
<evidence type="ECO:0000256" key="2">
    <source>
        <dbReference type="ARBA" id="ARBA00006434"/>
    </source>
</evidence>